<name>A0ABY4JFR0_9BACI</name>
<accession>A0ABY4JFR0</accession>
<dbReference type="RefSeq" id="WP_248266039.1">
    <property type="nucleotide sequence ID" value="NZ_CP096034.1"/>
</dbReference>
<proteinExistence type="predicted"/>
<sequence length="55" mass="6672">MKNEIDERFIIEKIDIKLVHKGIPKETSMQNFKYCTEDLDKIYTDKIRNILKNTR</sequence>
<protein>
    <submittedName>
        <fullName evidence="1">Uncharacterized protein</fullName>
    </submittedName>
</protein>
<dbReference type="Proteomes" id="UP000830639">
    <property type="component" value="Chromosome"/>
</dbReference>
<keyword evidence="2" id="KW-1185">Reference proteome</keyword>
<gene>
    <name evidence="1" type="ORF">MY490_12625</name>
</gene>
<evidence type="ECO:0000313" key="1">
    <source>
        <dbReference type="EMBL" id="UPM52677.1"/>
    </source>
</evidence>
<evidence type="ECO:0000313" key="2">
    <source>
        <dbReference type="Proteomes" id="UP000830639"/>
    </source>
</evidence>
<organism evidence="1 2">
    <name type="scientific">Gottfriedia acidiceleris</name>
    <dbReference type="NCBI Taxonomy" id="371036"/>
    <lineage>
        <taxon>Bacteria</taxon>
        <taxon>Bacillati</taxon>
        <taxon>Bacillota</taxon>
        <taxon>Bacilli</taxon>
        <taxon>Bacillales</taxon>
        <taxon>Bacillaceae</taxon>
        <taxon>Gottfriedia</taxon>
    </lineage>
</organism>
<dbReference type="EMBL" id="CP096034">
    <property type="protein sequence ID" value="UPM52677.1"/>
    <property type="molecule type" value="Genomic_DNA"/>
</dbReference>
<reference evidence="1 2" key="1">
    <citation type="submission" date="2022-04" db="EMBL/GenBank/DDBJ databases">
        <title>Mechanism of arsenic methylation and mitigation arsenic toxicity by Bacillus sp. LH14 from an Arsenic-Contaminated Paddy Soil.</title>
        <authorList>
            <person name="Wang D."/>
        </authorList>
    </citation>
    <scope>NUCLEOTIDE SEQUENCE [LARGE SCALE GENOMIC DNA]</scope>
    <source>
        <strain evidence="1 2">LH14</strain>
    </source>
</reference>